<organism evidence="1 2">
    <name type="scientific">Hoeflea marina</name>
    <dbReference type="NCBI Taxonomy" id="274592"/>
    <lineage>
        <taxon>Bacteria</taxon>
        <taxon>Pseudomonadati</taxon>
        <taxon>Pseudomonadota</taxon>
        <taxon>Alphaproteobacteria</taxon>
        <taxon>Hyphomicrobiales</taxon>
        <taxon>Rhizobiaceae</taxon>
        <taxon>Hoeflea</taxon>
    </lineage>
</organism>
<accession>A0A317PRW9</accession>
<protein>
    <submittedName>
        <fullName evidence="1">Uncharacterized protein</fullName>
    </submittedName>
</protein>
<dbReference type="EMBL" id="QGTR01000001">
    <property type="protein sequence ID" value="PWW03485.1"/>
    <property type="molecule type" value="Genomic_DNA"/>
</dbReference>
<gene>
    <name evidence="1" type="ORF">DFR52_101166</name>
</gene>
<comment type="caution">
    <text evidence="1">The sequence shown here is derived from an EMBL/GenBank/DDBJ whole genome shotgun (WGS) entry which is preliminary data.</text>
</comment>
<reference evidence="1 2" key="1">
    <citation type="submission" date="2018-05" db="EMBL/GenBank/DDBJ databases">
        <title>Genomic Encyclopedia of Type Strains, Phase IV (KMG-IV): sequencing the most valuable type-strain genomes for metagenomic binning, comparative biology and taxonomic classification.</title>
        <authorList>
            <person name="Goeker M."/>
        </authorList>
    </citation>
    <scope>NUCLEOTIDE SEQUENCE [LARGE SCALE GENOMIC DNA]</scope>
    <source>
        <strain evidence="1 2">DSM 16791</strain>
    </source>
</reference>
<sequence>MLGSALYYPHIDIHDSTWLRSAILFWDEIKTIAPRAINQPYQNADTNMLWREGFIEPLRCDLHPDLLDVLGKRVVGLMDSGFFRRDLDSNRMGRDPNRYALMHADKIGMNIRDQFRYAHIHPEKLSPALRSLAMRTGLAHMHRGKIDPGLRDHFEEMRFVAMHPGKMSRHLEDIVHHANRRFNNDGEWLLVDSLFAEVYMAALAALLSKETELAALTNEEPAMGVNLHTLLDDVKPSSESEKKGALISFVMEALRVDPATRVDKLLDFRRARAVQLAELSGHFEELSSKIGACETGKELEEKAKQVYKRRIRPKLEALRSELKDNSIQSVWEGVQRAVTVSVPAGGALAYFTGLTGTTLLAAGAAIAVTDVSVKTHLARNKARRASPFTYLLDVERKFSASDF</sequence>
<dbReference type="Proteomes" id="UP000246352">
    <property type="component" value="Unassembled WGS sequence"/>
</dbReference>
<name>A0A317PRW9_9HYPH</name>
<dbReference type="AlphaFoldDB" id="A0A317PRW9"/>
<evidence type="ECO:0000313" key="1">
    <source>
        <dbReference type="EMBL" id="PWW03485.1"/>
    </source>
</evidence>
<evidence type="ECO:0000313" key="2">
    <source>
        <dbReference type="Proteomes" id="UP000246352"/>
    </source>
</evidence>
<keyword evidence="2" id="KW-1185">Reference proteome</keyword>
<proteinExistence type="predicted"/>